<dbReference type="Pfam" id="PF12937">
    <property type="entry name" value="F-box-like"/>
    <property type="match status" value="1"/>
</dbReference>
<evidence type="ECO:0000313" key="2">
    <source>
        <dbReference type="EMBL" id="KAB7494135.1"/>
    </source>
</evidence>
<dbReference type="PROSITE" id="PS50181">
    <property type="entry name" value="FBOX"/>
    <property type="match status" value="1"/>
</dbReference>
<dbReference type="AlphaFoldDB" id="A0A5N5SJA1"/>
<dbReference type="InterPro" id="IPR036047">
    <property type="entry name" value="F-box-like_dom_sf"/>
</dbReference>
<organism evidence="2 3">
    <name type="scientific">Armadillidium nasatum</name>
    <dbReference type="NCBI Taxonomy" id="96803"/>
    <lineage>
        <taxon>Eukaryota</taxon>
        <taxon>Metazoa</taxon>
        <taxon>Ecdysozoa</taxon>
        <taxon>Arthropoda</taxon>
        <taxon>Crustacea</taxon>
        <taxon>Multicrustacea</taxon>
        <taxon>Malacostraca</taxon>
        <taxon>Eumalacostraca</taxon>
        <taxon>Peracarida</taxon>
        <taxon>Isopoda</taxon>
        <taxon>Oniscidea</taxon>
        <taxon>Crinocheta</taxon>
        <taxon>Armadillidiidae</taxon>
        <taxon>Armadillidium</taxon>
    </lineage>
</organism>
<dbReference type="OrthoDB" id="9856535at2759"/>
<dbReference type="Proteomes" id="UP000326759">
    <property type="component" value="Unassembled WGS sequence"/>
</dbReference>
<dbReference type="SUPFAM" id="SSF52047">
    <property type="entry name" value="RNI-like"/>
    <property type="match status" value="1"/>
</dbReference>
<name>A0A5N5SJA1_9CRUS</name>
<keyword evidence="3" id="KW-1185">Reference proteome</keyword>
<evidence type="ECO:0000313" key="3">
    <source>
        <dbReference type="Proteomes" id="UP000326759"/>
    </source>
</evidence>
<gene>
    <name evidence="2" type="ORF">Anas_11341</name>
</gene>
<comment type="caution">
    <text evidence="2">The sequence shown here is derived from an EMBL/GenBank/DDBJ whole genome shotgun (WGS) entry which is preliminary data.</text>
</comment>
<sequence length="216" mass="25437">MAGCLHLMSNDVLLNIFSKLYATDLYNLKSVHERFESIIEDKYLWKHVHFGSNPIKLQFLRKFIKYFGTHTISITITGYIRSTVHSQQKKSRCLSEAFCLSLKRRCPALQELHLYNCYINYSDTKFNCFPSSIKKLSLCKTHLLNLSPVRCLLKSPFFRIEKIFPNLQEINLIDCKSWLKSNDIEILKKYCPDLKKINLGSVQFIWSNDTWIKKEL</sequence>
<proteinExistence type="predicted"/>
<dbReference type="InterPro" id="IPR001810">
    <property type="entry name" value="F-box_dom"/>
</dbReference>
<accession>A0A5N5SJA1</accession>
<dbReference type="SUPFAM" id="SSF81383">
    <property type="entry name" value="F-box domain"/>
    <property type="match status" value="1"/>
</dbReference>
<reference evidence="2 3" key="1">
    <citation type="journal article" date="2019" name="PLoS Biol.">
        <title>Sex chromosomes control vertical transmission of feminizing Wolbachia symbionts in an isopod.</title>
        <authorList>
            <person name="Becking T."/>
            <person name="Chebbi M.A."/>
            <person name="Giraud I."/>
            <person name="Moumen B."/>
            <person name="Laverre T."/>
            <person name="Caubet Y."/>
            <person name="Peccoud J."/>
            <person name="Gilbert C."/>
            <person name="Cordaux R."/>
        </authorList>
    </citation>
    <scope>NUCLEOTIDE SEQUENCE [LARGE SCALE GENOMIC DNA]</scope>
    <source>
        <strain evidence="2">ANa2</strain>
        <tissue evidence="2">Whole body excluding digestive tract and cuticle</tissue>
    </source>
</reference>
<dbReference type="EMBL" id="SEYY01024419">
    <property type="protein sequence ID" value="KAB7494135.1"/>
    <property type="molecule type" value="Genomic_DNA"/>
</dbReference>
<feature type="domain" description="F-box" evidence="1">
    <location>
        <begin position="2"/>
        <end position="48"/>
    </location>
</feature>
<evidence type="ECO:0000259" key="1">
    <source>
        <dbReference type="PROSITE" id="PS50181"/>
    </source>
</evidence>
<protein>
    <submittedName>
        <fullName evidence="2">F-box/LRR-repeat protein 12</fullName>
    </submittedName>
</protein>
<dbReference type="InterPro" id="IPR032675">
    <property type="entry name" value="LRR_dom_sf"/>
</dbReference>
<dbReference type="Gene3D" id="3.80.10.10">
    <property type="entry name" value="Ribonuclease Inhibitor"/>
    <property type="match status" value="1"/>
</dbReference>